<dbReference type="Gene3D" id="2.60.40.420">
    <property type="entry name" value="Cupredoxins - blue copper proteins"/>
    <property type="match status" value="1"/>
</dbReference>
<dbReference type="InterPro" id="IPR008972">
    <property type="entry name" value="Cupredoxin"/>
</dbReference>
<evidence type="ECO:0000313" key="1">
    <source>
        <dbReference type="EMBL" id="EMS56681.1"/>
    </source>
</evidence>
<dbReference type="Pfam" id="PF02298">
    <property type="entry name" value="Cu_bind_like"/>
    <property type="match status" value="1"/>
</dbReference>
<reference evidence="1" key="1">
    <citation type="journal article" date="2013" name="Nature">
        <title>Draft genome of the wheat A-genome progenitor Triticum urartu.</title>
        <authorList>
            <person name="Ling H.Q."/>
            <person name="Zhao S."/>
            <person name="Liu D."/>
            <person name="Wang J."/>
            <person name="Sun H."/>
            <person name="Zhang C."/>
            <person name="Fan H."/>
            <person name="Li D."/>
            <person name="Dong L."/>
            <person name="Tao Y."/>
            <person name="Gao C."/>
            <person name="Wu H."/>
            <person name="Li Y."/>
            <person name="Cui Y."/>
            <person name="Guo X."/>
            <person name="Zheng S."/>
            <person name="Wang B."/>
            <person name="Yu K."/>
            <person name="Liang Q."/>
            <person name="Yang W."/>
            <person name="Lou X."/>
            <person name="Chen J."/>
            <person name="Feng M."/>
            <person name="Jian J."/>
            <person name="Zhang X."/>
            <person name="Luo G."/>
            <person name="Jiang Y."/>
            <person name="Liu J."/>
            <person name="Wang Z."/>
            <person name="Sha Y."/>
            <person name="Zhang B."/>
            <person name="Wu H."/>
            <person name="Tang D."/>
            <person name="Shen Q."/>
            <person name="Xue P."/>
            <person name="Zou S."/>
            <person name="Wang X."/>
            <person name="Liu X."/>
            <person name="Wang F."/>
            <person name="Yang Y."/>
            <person name="An X."/>
            <person name="Dong Z."/>
            <person name="Zhang K."/>
            <person name="Zhang X."/>
            <person name="Luo M.C."/>
            <person name="Dvorak J."/>
            <person name="Tong Y."/>
            <person name="Wang J."/>
            <person name="Yang H."/>
            <person name="Li Z."/>
            <person name="Wang D."/>
            <person name="Zhang A."/>
            <person name="Wang J."/>
        </authorList>
    </citation>
    <scope>NUCLEOTIDE SEQUENCE</scope>
</reference>
<dbReference type="GO" id="GO:0009055">
    <property type="term" value="F:electron transfer activity"/>
    <property type="evidence" value="ECO:0007669"/>
    <property type="project" value="InterPro"/>
</dbReference>
<accession>M7ZAM4</accession>
<dbReference type="CDD" id="cd04216">
    <property type="entry name" value="Phytocyanin"/>
    <property type="match status" value="1"/>
</dbReference>
<proteinExistence type="predicted"/>
<dbReference type="PROSITE" id="PS51485">
    <property type="entry name" value="PHYTOCYANIN"/>
    <property type="match status" value="1"/>
</dbReference>
<dbReference type="SUPFAM" id="SSF49503">
    <property type="entry name" value="Cupredoxins"/>
    <property type="match status" value="1"/>
</dbReference>
<dbReference type="AlphaFoldDB" id="M7ZAM4"/>
<protein>
    <submittedName>
        <fullName evidence="1">Stellacyanin</fullName>
    </submittedName>
</protein>
<dbReference type="eggNOG" id="ENOG502QR42">
    <property type="taxonomic scope" value="Eukaryota"/>
</dbReference>
<dbReference type="EMBL" id="KD155195">
    <property type="protein sequence ID" value="EMS56681.1"/>
    <property type="molecule type" value="Genomic_DNA"/>
</dbReference>
<gene>
    <name evidence="1" type="ORF">TRIUR3_00284</name>
</gene>
<organism evidence="1">
    <name type="scientific">Triticum urartu</name>
    <name type="common">Red wild einkorn</name>
    <name type="synonym">Crithodium urartu</name>
    <dbReference type="NCBI Taxonomy" id="4572"/>
    <lineage>
        <taxon>Eukaryota</taxon>
        <taxon>Viridiplantae</taxon>
        <taxon>Streptophyta</taxon>
        <taxon>Embryophyta</taxon>
        <taxon>Tracheophyta</taxon>
        <taxon>Spermatophyta</taxon>
        <taxon>Magnoliopsida</taxon>
        <taxon>Liliopsida</taxon>
        <taxon>Poales</taxon>
        <taxon>Poaceae</taxon>
        <taxon>BOP clade</taxon>
        <taxon>Pooideae</taxon>
        <taxon>Triticodae</taxon>
        <taxon>Triticeae</taxon>
        <taxon>Triticinae</taxon>
        <taxon>Triticum</taxon>
    </lineage>
</organism>
<sequence length="658" mass="72912">MEDCAATPVRRPADPSSPSPTPSPLSLRQWRPAAQRNLRNQWSRLLAAKTRWLDAAASGRSHAATLVNAYLSRSYMPGMDLGVLKDMPRIRDRASAKLTHKEVQCREMLLSAYKEMVCAMSDLVKASHAMRCFSKVSSGSPLVRFTDRQDDLNDLGDGGGAPVYRWISMLEFENLAKELVEMFVSELRLKRLIVLDLLSINLKEGADPSLEWSDELYDGEFNEFQRIGLGSGDSFPLPENWKADVLQARRPGHTPSHEVLQVYLTSWLANVNIKTSSLCDKAEPRAHRLLKIQNVLPCPCGWRSMEYVVAENSLTLDSASSADFRICWEDGREIKHSVGEYPSFSMFSWKLYMTGNLPGLVLGVSASYPKKAISQGFFPVFCVTAPPGAHSSGARYDSADRAPLRSAHATLLPSFLDCAVLCAPATRRVRPKPETCGRSSSSSRILDDLMQPCTYRRELHSCRGFCKSACADLASHLAANCGAVIGLGLKRHMQCKLGYDRVTFYMFETKSSHFVQVRVPEMLLPPSRARFTIGDELQFQYPTTVHNVVEVRKAGYYAYNSSSPIATFLTGNDVIPLATIGTRYFIYGVPGHCIIGMKVQVNVKSKALRPVQRCRGTGKRLRCRSKTVLSSATMAGIDQSTVAWLGLAVVTTGVVLLF</sequence>
<dbReference type="InterPro" id="IPR003245">
    <property type="entry name" value="Phytocyanin_dom"/>
</dbReference>
<dbReference type="STRING" id="4572.M7ZAM4"/>
<dbReference type="PANTHER" id="PTHR15827:SF2">
    <property type="entry name" value="CYCLIN-DEPENDENT KINASE 2-INTERACTING PROTEIN"/>
    <property type="match status" value="1"/>
</dbReference>
<name>M7ZAM4_TRIUA</name>
<dbReference type="PANTHER" id="PTHR15827">
    <property type="entry name" value="CYCLIN-DEPENDENT KINASE 2-INTERACTING PROTEIN"/>
    <property type="match status" value="1"/>
</dbReference>